<dbReference type="GO" id="GO:0016740">
    <property type="term" value="F:transferase activity"/>
    <property type="evidence" value="ECO:0007669"/>
    <property type="project" value="UniProtKB-KW"/>
</dbReference>
<dbReference type="AlphaFoldDB" id="A0A0G0Z120"/>
<evidence type="ECO:0000259" key="2">
    <source>
        <dbReference type="Pfam" id="PF00535"/>
    </source>
</evidence>
<comment type="caution">
    <text evidence="3">The sequence shown here is derived from an EMBL/GenBank/DDBJ whole genome shotgun (WGS) entry which is preliminary data.</text>
</comment>
<feature type="domain" description="Glycosyltransferase 2-like" evidence="2">
    <location>
        <begin position="7"/>
        <end position="130"/>
    </location>
</feature>
<dbReference type="Proteomes" id="UP000033854">
    <property type="component" value="Unassembled WGS sequence"/>
</dbReference>
<gene>
    <name evidence="3" type="ORF">UV06_C0011G0006</name>
</gene>
<dbReference type="Pfam" id="PF00535">
    <property type="entry name" value="Glycos_transf_2"/>
    <property type="match status" value="1"/>
</dbReference>
<dbReference type="InterPro" id="IPR001173">
    <property type="entry name" value="Glyco_trans_2-like"/>
</dbReference>
<dbReference type="CDD" id="cd04186">
    <property type="entry name" value="GT_2_like_c"/>
    <property type="match status" value="1"/>
</dbReference>
<evidence type="ECO:0000313" key="4">
    <source>
        <dbReference type="Proteomes" id="UP000033854"/>
    </source>
</evidence>
<evidence type="ECO:0000313" key="3">
    <source>
        <dbReference type="EMBL" id="KKS42502.1"/>
    </source>
</evidence>
<dbReference type="Gene3D" id="3.90.550.10">
    <property type="entry name" value="Spore Coat Polysaccharide Biosynthesis Protein SpsA, Chain A"/>
    <property type="match status" value="1"/>
</dbReference>
<dbReference type="EMBL" id="LCDA01000011">
    <property type="protein sequence ID" value="KKS42502.1"/>
    <property type="molecule type" value="Genomic_DNA"/>
</dbReference>
<proteinExistence type="predicted"/>
<keyword evidence="3" id="KW-0808">Transferase</keyword>
<sequence>MSKLDLSIIIVSFNTKEILTNCVESIVKYTKGIDYEIIVVDNDSQDGSPERIKELEKKYSQVSLIDAKANLGFGKANNLGAKKAKGEYLLFLNSDTLVFDNAIKESLENMKKIPGAGVYSCKLLNSNKTVQASGGYFPNFGNVFAWQFFIDDLPLVGGLIPSFHPQLSSYDRHKKMDWVTGAFMIIPKDVFDQVGGFDENIFMYTEEMELCYRLKKLGHQTVYQNSPSIIHLGGASSGSVLALTSEIKNMIYFWKKHKPSWQLPFIKFFFFIGSLLRLLIFGIIKGDEKARRAYTQALGLII</sequence>
<evidence type="ECO:0000256" key="1">
    <source>
        <dbReference type="SAM" id="Phobius"/>
    </source>
</evidence>
<keyword evidence="1" id="KW-0812">Transmembrane</keyword>
<feature type="transmembrane region" description="Helical" evidence="1">
    <location>
        <begin position="265"/>
        <end position="284"/>
    </location>
</feature>
<accession>A0A0G0Z120</accession>
<dbReference type="InterPro" id="IPR029044">
    <property type="entry name" value="Nucleotide-diphossugar_trans"/>
</dbReference>
<dbReference type="PANTHER" id="PTHR43179">
    <property type="entry name" value="RHAMNOSYLTRANSFERASE WBBL"/>
    <property type="match status" value="1"/>
</dbReference>
<name>A0A0G0Z120_9BACT</name>
<dbReference type="PANTHER" id="PTHR43179:SF7">
    <property type="entry name" value="RHAMNOSYLTRANSFERASE WBBL"/>
    <property type="match status" value="1"/>
</dbReference>
<organism evidence="3 4">
    <name type="scientific">Candidatus Collierbacteria bacterium GW2011_GWA2_42_17</name>
    <dbReference type="NCBI Taxonomy" id="1618378"/>
    <lineage>
        <taxon>Bacteria</taxon>
        <taxon>Candidatus Collieribacteriota</taxon>
    </lineage>
</organism>
<keyword evidence="1" id="KW-0472">Membrane</keyword>
<protein>
    <submittedName>
        <fullName evidence="3">Glycosyltransferase-like protein, family 2</fullName>
    </submittedName>
</protein>
<dbReference type="SUPFAM" id="SSF53448">
    <property type="entry name" value="Nucleotide-diphospho-sugar transferases"/>
    <property type="match status" value="1"/>
</dbReference>
<reference evidence="3 4" key="1">
    <citation type="journal article" date="2015" name="Nature">
        <title>rRNA introns, odd ribosomes, and small enigmatic genomes across a large radiation of phyla.</title>
        <authorList>
            <person name="Brown C.T."/>
            <person name="Hug L.A."/>
            <person name="Thomas B.C."/>
            <person name="Sharon I."/>
            <person name="Castelle C.J."/>
            <person name="Singh A."/>
            <person name="Wilkins M.J."/>
            <person name="Williams K.H."/>
            <person name="Banfield J.F."/>
        </authorList>
    </citation>
    <scope>NUCLEOTIDE SEQUENCE [LARGE SCALE GENOMIC DNA]</scope>
</reference>
<keyword evidence="1" id="KW-1133">Transmembrane helix</keyword>